<reference evidence="11" key="1">
    <citation type="submission" date="2017-07" db="EMBL/GenBank/DDBJ databases">
        <title>Taro Niue Genome Assembly and Annotation.</title>
        <authorList>
            <person name="Atibalentja N."/>
            <person name="Keating K."/>
            <person name="Fields C.J."/>
        </authorList>
    </citation>
    <scope>NUCLEOTIDE SEQUENCE</scope>
    <source>
        <strain evidence="11">Niue_2</strain>
        <tissue evidence="11">Leaf</tissue>
    </source>
</reference>
<evidence type="ECO:0000256" key="9">
    <source>
        <dbReference type="SAM" id="MobiDB-lite"/>
    </source>
</evidence>
<dbReference type="InterPro" id="IPR001841">
    <property type="entry name" value="Znf_RING"/>
</dbReference>
<dbReference type="SUPFAM" id="SSF57850">
    <property type="entry name" value="RING/U-box"/>
    <property type="match status" value="1"/>
</dbReference>
<dbReference type="Pfam" id="PF14369">
    <property type="entry name" value="Zn_ribbon_19"/>
    <property type="match status" value="1"/>
</dbReference>
<sequence>MDARYWCHICSRMVSPVMEAEIKCPFCDSGFVEEMDERGGLDAADLESDRAFSLWAPILMGMVDSSRRRRRFRLDDEDGDSDHEWQRDLDSIRRRRRRSSAFLHLLQAIRAGIDPDTERERIRDRDRDRERENILLINSFDQTIILQGSFDSDHMQNSNTDVPTGASLGDYFVGPSLDLLLQHLAENDPNRYGTPPAQKAAVEALPTVKVEETLGCPVCLEDFDVGAEAKEMPCKHRFHSGCILPWLELHSSCPVCRFQIPADGSKVTNGSGNGNRVEGAGGGTDAENDGNEGRFWLPVPWPFNEVFSLSGSQGSENSSASASGSNSHEDDN</sequence>
<proteinExistence type="predicted"/>
<evidence type="ECO:0000256" key="7">
    <source>
        <dbReference type="ARBA" id="ARBA00022833"/>
    </source>
</evidence>
<dbReference type="AlphaFoldDB" id="A0A843U6B5"/>
<evidence type="ECO:0000313" key="11">
    <source>
        <dbReference type="EMBL" id="MQL77806.1"/>
    </source>
</evidence>
<dbReference type="InterPro" id="IPR013083">
    <property type="entry name" value="Znf_RING/FYVE/PHD"/>
</dbReference>
<gene>
    <name evidence="11" type="ORF">Taro_010232</name>
</gene>
<dbReference type="Pfam" id="PF13639">
    <property type="entry name" value="zf-RING_2"/>
    <property type="match status" value="1"/>
</dbReference>
<evidence type="ECO:0000256" key="5">
    <source>
        <dbReference type="ARBA" id="ARBA00022771"/>
    </source>
</evidence>
<dbReference type="GO" id="GO:0005737">
    <property type="term" value="C:cytoplasm"/>
    <property type="evidence" value="ECO:0007669"/>
    <property type="project" value="TreeGrafter"/>
</dbReference>
<dbReference type="PROSITE" id="PS50089">
    <property type="entry name" value="ZF_RING_2"/>
    <property type="match status" value="1"/>
</dbReference>
<evidence type="ECO:0000259" key="10">
    <source>
        <dbReference type="PROSITE" id="PS50089"/>
    </source>
</evidence>
<feature type="region of interest" description="Disordered" evidence="9">
    <location>
        <begin position="307"/>
        <end position="332"/>
    </location>
</feature>
<organism evidence="11 12">
    <name type="scientific">Colocasia esculenta</name>
    <name type="common">Wild taro</name>
    <name type="synonym">Arum esculentum</name>
    <dbReference type="NCBI Taxonomy" id="4460"/>
    <lineage>
        <taxon>Eukaryota</taxon>
        <taxon>Viridiplantae</taxon>
        <taxon>Streptophyta</taxon>
        <taxon>Embryophyta</taxon>
        <taxon>Tracheophyta</taxon>
        <taxon>Spermatophyta</taxon>
        <taxon>Magnoliopsida</taxon>
        <taxon>Liliopsida</taxon>
        <taxon>Araceae</taxon>
        <taxon>Aroideae</taxon>
        <taxon>Colocasieae</taxon>
        <taxon>Colocasia</taxon>
    </lineage>
</organism>
<keyword evidence="4" id="KW-0479">Metal-binding</keyword>
<feature type="compositionally biased region" description="Low complexity" evidence="9">
    <location>
        <begin position="308"/>
        <end position="326"/>
    </location>
</feature>
<keyword evidence="5 8" id="KW-0863">Zinc-finger</keyword>
<dbReference type="Proteomes" id="UP000652761">
    <property type="component" value="Unassembled WGS sequence"/>
</dbReference>
<dbReference type="InterPro" id="IPR039525">
    <property type="entry name" value="RNF126-like_zinc-ribbon"/>
</dbReference>
<evidence type="ECO:0000256" key="3">
    <source>
        <dbReference type="ARBA" id="ARBA00022679"/>
    </source>
</evidence>
<evidence type="ECO:0000256" key="8">
    <source>
        <dbReference type="PROSITE-ProRule" id="PRU00175"/>
    </source>
</evidence>
<dbReference type="GO" id="GO:0061630">
    <property type="term" value="F:ubiquitin protein ligase activity"/>
    <property type="evidence" value="ECO:0007669"/>
    <property type="project" value="UniProtKB-EC"/>
</dbReference>
<feature type="region of interest" description="Disordered" evidence="9">
    <location>
        <begin position="267"/>
        <end position="295"/>
    </location>
</feature>
<dbReference type="SMART" id="SM00184">
    <property type="entry name" value="RING"/>
    <property type="match status" value="1"/>
</dbReference>
<comment type="caution">
    <text evidence="11">The sequence shown here is derived from an EMBL/GenBank/DDBJ whole genome shotgun (WGS) entry which is preliminary data.</text>
</comment>
<dbReference type="PANTHER" id="PTHR15710:SF22">
    <property type="entry name" value="RING-TYPE E3 UBIQUITIN TRANSFERASE"/>
    <property type="match status" value="1"/>
</dbReference>
<dbReference type="PANTHER" id="PTHR15710">
    <property type="entry name" value="E3 UBIQUITIN-PROTEIN LIGASE PRAJA"/>
    <property type="match status" value="1"/>
</dbReference>
<evidence type="ECO:0000256" key="1">
    <source>
        <dbReference type="ARBA" id="ARBA00000900"/>
    </source>
</evidence>
<dbReference type="EMBL" id="NMUH01000367">
    <property type="protein sequence ID" value="MQL77806.1"/>
    <property type="molecule type" value="Genomic_DNA"/>
</dbReference>
<dbReference type="OrthoDB" id="21204at2759"/>
<evidence type="ECO:0000256" key="2">
    <source>
        <dbReference type="ARBA" id="ARBA00012483"/>
    </source>
</evidence>
<dbReference type="EC" id="2.3.2.27" evidence="2"/>
<name>A0A843U6B5_COLES</name>
<protein>
    <recommendedName>
        <fullName evidence="2">RING-type E3 ubiquitin transferase</fullName>
        <ecNumber evidence="2">2.3.2.27</ecNumber>
    </recommendedName>
</protein>
<keyword evidence="12" id="KW-1185">Reference proteome</keyword>
<dbReference type="GO" id="GO:0016567">
    <property type="term" value="P:protein ubiquitination"/>
    <property type="evidence" value="ECO:0007669"/>
    <property type="project" value="TreeGrafter"/>
</dbReference>
<dbReference type="Gene3D" id="3.30.40.10">
    <property type="entry name" value="Zinc/RING finger domain, C3HC4 (zinc finger)"/>
    <property type="match status" value="1"/>
</dbReference>
<keyword evidence="3" id="KW-0808">Transferase</keyword>
<dbReference type="FunFam" id="3.30.40.10:FF:000022">
    <property type="entry name" value="E3 ubiquitin-protein ligase RING1-like"/>
    <property type="match status" value="1"/>
</dbReference>
<comment type="catalytic activity">
    <reaction evidence="1">
        <text>S-ubiquitinyl-[E2 ubiquitin-conjugating enzyme]-L-cysteine + [acceptor protein]-L-lysine = [E2 ubiquitin-conjugating enzyme]-L-cysteine + N(6)-ubiquitinyl-[acceptor protein]-L-lysine.</text>
        <dbReference type="EC" id="2.3.2.27"/>
    </reaction>
</comment>
<dbReference type="GO" id="GO:0008270">
    <property type="term" value="F:zinc ion binding"/>
    <property type="evidence" value="ECO:0007669"/>
    <property type="project" value="UniProtKB-KW"/>
</dbReference>
<evidence type="ECO:0000256" key="4">
    <source>
        <dbReference type="ARBA" id="ARBA00022723"/>
    </source>
</evidence>
<keyword evidence="7" id="KW-0862">Zinc</keyword>
<feature type="domain" description="RING-type" evidence="10">
    <location>
        <begin position="216"/>
        <end position="257"/>
    </location>
</feature>
<evidence type="ECO:0000256" key="6">
    <source>
        <dbReference type="ARBA" id="ARBA00022786"/>
    </source>
</evidence>
<keyword evidence="6" id="KW-0833">Ubl conjugation pathway</keyword>
<accession>A0A843U6B5</accession>
<evidence type="ECO:0000313" key="12">
    <source>
        <dbReference type="Proteomes" id="UP000652761"/>
    </source>
</evidence>